<evidence type="ECO:0000313" key="2">
    <source>
        <dbReference type="EMBL" id="KLT41462.1"/>
    </source>
</evidence>
<dbReference type="AlphaFoldDB" id="A0A0J0XK65"/>
<protein>
    <submittedName>
        <fullName evidence="2">Uncharacterized protein</fullName>
    </submittedName>
</protein>
<dbReference type="STRING" id="879819.A0A0J0XK65"/>
<dbReference type="GeneID" id="28979999"/>
<feature type="compositionally biased region" description="Basic and acidic residues" evidence="1">
    <location>
        <begin position="146"/>
        <end position="171"/>
    </location>
</feature>
<feature type="compositionally biased region" description="Basic and acidic residues" evidence="1">
    <location>
        <begin position="226"/>
        <end position="258"/>
    </location>
</feature>
<reference evidence="2 3" key="1">
    <citation type="submission" date="2015-03" db="EMBL/GenBank/DDBJ databases">
        <title>Genomics and transcriptomics of the oil-accumulating basidiomycete yeast T. oleaginosus allow insights into substrate utilization and the diverse evolutionary trajectories of mating systems in fungi.</title>
        <authorList>
            <consortium name="DOE Joint Genome Institute"/>
            <person name="Kourist R."/>
            <person name="Kracht O."/>
            <person name="Bracharz F."/>
            <person name="Lipzen A."/>
            <person name="Nolan M."/>
            <person name="Ohm R."/>
            <person name="Grigoriev I."/>
            <person name="Sun S."/>
            <person name="Heitman J."/>
            <person name="Bruck T."/>
            <person name="Nowrousian M."/>
        </authorList>
    </citation>
    <scope>NUCLEOTIDE SEQUENCE [LARGE SCALE GENOMIC DNA]</scope>
    <source>
        <strain evidence="2 3">IBC0246</strain>
    </source>
</reference>
<feature type="compositionally biased region" description="Basic and acidic residues" evidence="1">
    <location>
        <begin position="486"/>
        <end position="506"/>
    </location>
</feature>
<dbReference type="RefSeq" id="XP_018277953.1">
    <property type="nucleotide sequence ID" value="XM_018419396.1"/>
</dbReference>
<sequence>MIDFGDGRTYSSLSHTAETTHARHDQPVTKSERFGDDFDRSWPKREETRPRHEQDRPRHEQDRVLFNASSNRLEPHARGQPTQSQPRLMPRDVPRQERDRALPPHLDAGRSHHHDPSRAFPPHMSHSAAPTGGTHGPSRTAWRTGPSEREPPPHLGEQRERSNDHPARDNSARAPPASRVAPPTPHAPPPAPRPSAPAQPPPVAASAAGGASVGPSGENQAAEMHTAAEKARLRRLAEEAEREAAAERARQKARELAERFGGTPPNPKPKPAPASSTVCPIPPSSVAPPPPPGLSKPPQPPPGFAKPIQPTQPQITLAPRPKESSPQAPLTGLPQLPEQKSTAADRASSWRRAGPLTDSPHALPADHIVARRPSHDQGRISDVPRDPRRGVRDLPPHPLREAPPHTSHSISSQGRDNHEEPPRSPIRSKAPPGLERQNAYGDHIASPHPSKREANFDTMLARIQAAMAQSRPTPDVKGSDDSTSPEDERDKHSMEGAEDVGARKEAPPLAPVSVAASAQASATGPSSGPAPSEPRVPAPTRPRKAPPAPLSHRPLEFFDATQAPIPPSPPPAWRVHTVKLPKVPPQNKGPIPRARLRAAEVRISAPRGWAQTFEPPLELHAPGRILADALLLQPIGRRFAKQIETGPVVSISPRHFVPFQRKPKQRAAEPRMLPGDALSFDKTTRSAPAPAPAPGPTEVSAPQPARKPSKGRVAVPGPQAESIAEDGAKPPAVRFMVSSELDGDSLLDEVNKMSLEHIEADDKGVTEAKQLGEVSFCERARADIRNPAHPLLRLCQRHARIPLRPAIPRLVRGPSRHWPIRSPHPRGMTLSANT</sequence>
<keyword evidence="3" id="KW-1185">Reference proteome</keyword>
<feature type="compositionally biased region" description="Basic and acidic residues" evidence="1">
    <location>
        <begin position="18"/>
        <end position="63"/>
    </location>
</feature>
<feature type="region of interest" description="Disordered" evidence="1">
    <location>
        <begin position="1"/>
        <end position="551"/>
    </location>
</feature>
<dbReference type="OrthoDB" id="2589888at2759"/>
<feature type="compositionally biased region" description="Basic and acidic residues" evidence="1">
    <location>
        <begin position="89"/>
        <end position="117"/>
    </location>
</feature>
<feature type="compositionally biased region" description="Pro residues" evidence="1">
    <location>
        <begin position="531"/>
        <end position="549"/>
    </location>
</feature>
<feature type="region of interest" description="Disordered" evidence="1">
    <location>
        <begin position="814"/>
        <end position="834"/>
    </location>
</feature>
<feature type="compositionally biased region" description="Basic and acidic residues" evidence="1">
    <location>
        <begin position="373"/>
        <end position="403"/>
    </location>
</feature>
<feature type="compositionally biased region" description="Low complexity" evidence="1">
    <location>
        <begin position="172"/>
        <end position="181"/>
    </location>
</feature>
<organism evidence="2 3">
    <name type="scientific">Cutaneotrichosporon oleaginosum</name>
    <dbReference type="NCBI Taxonomy" id="879819"/>
    <lineage>
        <taxon>Eukaryota</taxon>
        <taxon>Fungi</taxon>
        <taxon>Dikarya</taxon>
        <taxon>Basidiomycota</taxon>
        <taxon>Agaricomycotina</taxon>
        <taxon>Tremellomycetes</taxon>
        <taxon>Trichosporonales</taxon>
        <taxon>Trichosporonaceae</taxon>
        <taxon>Cutaneotrichosporon</taxon>
    </lineage>
</organism>
<feature type="region of interest" description="Disordered" evidence="1">
    <location>
        <begin position="660"/>
        <end position="728"/>
    </location>
</feature>
<feature type="compositionally biased region" description="Low complexity" evidence="1">
    <location>
        <begin position="204"/>
        <end position="217"/>
    </location>
</feature>
<feature type="compositionally biased region" description="Low complexity" evidence="1">
    <location>
        <begin position="511"/>
        <end position="530"/>
    </location>
</feature>
<dbReference type="EMBL" id="KQ087218">
    <property type="protein sequence ID" value="KLT41462.1"/>
    <property type="molecule type" value="Genomic_DNA"/>
</dbReference>
<name>A0A0J0XK65_9TREE</name>
<dbReference type="Proteomes" id="UP000053611">
    <property type="component" value="Unassembled WGS sequence"/>
</dbReference>
<gene>
    <name evidence="2" type="ORF">CC85DRAFT_122356</name>
</gene>
<accession>A0A0J0XK65</accession>
<proteinExistence type="predicted"/>
<feature type="compositionally biased region" description="Pro residues" evidence="1">
    <location>
        <begin position="280"/>
        <end position="304"/>
    </location>
</feature>
<evidence type="ECO:0000256" key="1">
    <source>
        <dbReference type="SAM" id="MobiDB-lite"/>
    </source>
</evidence>
<evidence type="ECO:0000313" key="3">
    <source>
        <dbReference type="Proteomes" id="UP000053611"/>
    </source>
</evidence>
<feature type="compositionally biased region" description="Pro residues" evidence="1">
    <location>
        <begin position="182"/>
        <end position="203"/>
    </location>
</feature>